<proteinExistence type="predicted"/>
<dbReference type="AlphaFoldDB" id="A0A660DXD0"/>
<reference evidence="1 2" key="1">
    <citation type="submission" date="2018-11" db="EMBL/GenBank/DDBJ databases">
        <authorList>
            <person name="Wuyts S."/>
        </authorList>
    </citation>
    <scope>NUCLEOTIDE SEQUENCE [LARGE SCALE GENOMIC DNA]</scope>
    <source>
        <strain evidence="1">Lactobacillus mudanjiangensis AMBF249</strain>
    </source>
</reference>
<name>A0A660DXD0_9LACO</name>
<dbReference type="Proteomes" id="UP000289996">
    <property type="component" value="Unassembled WGS sequence"/>
</dbReference>
<dbReference type="OrthoDB" id="2048198at2"/>
<keyword evidence="2" id="KW-1185">Reference proteome</keyword>
<evidence type="ECO:0000313" key="2">
    <source>
        <dbReference type="Proteomes" id="UP000289996"/>
    </source>
</evidence>
<evidence type="ECO:0000313" key="1">
    <source>
        <dbReference type="EMBL" id="VDG27875.1"/>
    </source>
</evidence>
<accession>A0A660DXD0</accession>
<dbReference type="RefSeq" id="WP_130851585.1">
    <property type="nucleotide sequence ID" value="NZ_UYIG01000068.1"/>
</dbReference>
<gene>
    <name evidence="1" type="ORF">MUDAN_MDHGFNIF_02693</name>
</gene>
<protein>
    <submittedName>
        <fullName evidence="1">Uncharacterized protein</fullName>
    </submittedName>
</protein>
<organism evidence="1 2">
    <name type="scientific">Lactiplantibacillus mudanjiangensis</name>
    <dbReference type="NCBI Taxonomy" id="1296538"/>
    <lineage>
        <taxon>Bacteria</taxon>
        <taxon>Bacillati</taxon>
        <taxon>Bacillota</taxon>
        <taxon>Bacilli</taxon>
        <taxon>Lactobacillales</taxon>
        <taxon>Lactobacillaceae</taxon>
        <taxon>Lactiplantibacillus</taxon>
    </lineage>
</organism>
<sequence>MAYLTFKEYQELGYTRIDSEDLFKQYEHSAEKQIDITTRYFYSPDLNEHSLVADQAADVPWVKFRAAQFKEAIALQCDYFEEVGADTPVGIANSDLSNLTIGRTTLAKSSNVGSTNYGKTGLATGVVAILAQIGLLQRAVSYR</sequence>
<dbReference type="EMBL" id="UYIG01000068">
    <property type="protein sequence ID" value="VDG27875.1"/>
    <property type="molecule type" value="Genomic_DNA"/>
</dbReference>